<dbReference type="InterPro" id="IPR036188">
    <property type="entry name" value="FAD/NAD-bd_sf"/>
</dbReference>
<feature type="domain" description="FAD-dependent protein C-terminal" evidence="1">
    <location>
        <begin position="285"/>
        <end position="480"/>
    </location>
</feature>
<accession>A0AA36Y6P9</accession>
<dbReference type="Proteomes" id="UP000018466">
    <property type="component" value="Unassembled WGS sequence"/>
</dbReference>
<dbReference type="AlphaFoldDB" id="A0AA36Y6P9"/>
<sequence length="534" mass="58141">MAVLLNNVTLPVRHTEEMLRKKVAKLLHLSLRELGEIEIVRRSIDARKKPELYYVYLLRLCLPKEERFRKFPNVTLDTRQPYVLPPQGEARLMSRPVIIGTGPAGLFAGLMLAEAGYQPILLERGLPAAARKEAVDAFWAGAPLNPDCNVSFGEGGAGTFSDGKLNTLVKDNAGRNRKVLELFCRFGADSSILYEQKPHVGTDRLISIVTAMREEILRLGGEVRFSSRAADFCVEADKLKAVLVETADGTRYELKTEVLIAATGHSARDTFRVLASRGFSMEAKAFAVGFRVQHRQRDISLSQYGEREADFLPPAPYKLAAKTSVGRGVYSFCMCPGGYVVNASSEVGGTVVNGMSYADRGSENANAAIIVSVTPEDFRRYGTGALAGLAFQEELEKRAFLAGQGKIPVQLYGDFLSGRESQSFGGIQPCLAGQYRFSRLNGILDAPLETAFVEGMTRFGRQIKGFDAPDVILAGVESRTSSPVRIFRDAAFQANVRGFYPCGEGAGYAGGITSAAMDGLKVAEAVIAQYCPAW</sequence>
<dbReference type="PANTHER" id="PTHR42842">
    <property type="entry name" value="FAD/NAD(P)-BINDING OXIDOREDUCTASE"/>
    <property type="match status" value="1"/>
</dbReference>
<keyword evidence="3" id="KW-1185">Reference proteome</keyword>
<dbReference type="InterPro" id="IPR049516">
    <property type="entry name" value="FAD-depend_C"/>
</dbReference>
<gene>
    <name evidence="2" type="ORF">HMPREF9623_00327</name>
</gene>
<protein>
    <recommendedName>
        <fullName evidence="1">FAD-dependent protein C-terminal domain-containing protein</fullName>
    </recommendedName>
</protein>
<evidence type="ECO:0000313" key="2">
    <source>
        <dbReference type="EMBL" id="EHO18143.1"/>
    </source>
</evidence>
<dbReference type="SUPFAM" id="SSF51905">
    <property type="entry name" value="FAD/NAD(P)-binding domain"/>
    <property type="match status" value="1"/>
</dbReference>
<evidence type="ECO:0000259" key="1">
    <source>
        <dbReference type="Pfam" id="PF21688"/>
    </source>
</evidence>
<dbReference type="RefSeq" id="WP_009532162.1">
    <property type="nucleotide sequence ID" value="NZ_JH590861.1"/>
</dbReference>
<name>A0AA36Y6P9_9FIRM</name>
<dbReference type="InterPro" id="IPR028348">
    <property type="entry name" value="FAD-binding_protein"/>
</dbReference>
<dbReference type="PANTHER" id="PTHR42842:SF3">
    <property type="entry name" value="FAD_NAD(P)-BINDING OXIDOREDUCTASE FAMILY PROTEIN"/>
    <property type="match status" value="1"/>
</dbReference>
<dbReference type="EMBL" id="AGEL01000003">
    <property type="protein sequence ID" value="EHO18143.1"/>
    <property type="molecule type" value="Genomic_DNA"/>
</dbReference>
<dbReference type="Pfam" id="PF21688">
    <property type="entry name" value="FAD-depend_C"/>
    <property type="match status" value="1"/>
</dbReference>
<dbReference type="PIRSF" id="PIRSF038984">
    <property type="entry name" value="FAD_binding_protein"/>
    <property type="match status" value="1"/>
</dbReference>
<organism evidence="2 3">
    <name type="scientific">Stomatobaculum longum</name>
    <dbReference type="NCBI Taxonomy" id="796942"/>
    <lineage>
        <taxon>Bacteria</taxon>
        <taxon>Bacillati</taxon>
        <taxon>Bacillota</taxon>
        <taxon>Clostridia</taxon>
        <taxon>Lachnospirales</taxon>
        <taxon>Lachnospiraceae</taxon>
        <taxon>Stomatobaculum</taxon>
    </lineage>
</organism>
<dbReference type="Gene3D" id="3.30.70.2700">
    <property type="match status" value="1"/>
</dbReference>
<proteinExistence type="predicted"/>
<reference evidence="2 3" key="1">
    <citation type="submission" date="2011-10" db="EMBL/GenBank/DDBJ databases">
        <title>The Genome Sequence of Lachnospiraceae bacterium ACC2.</title>
        <authorList>
            <consortium name="The Broad Institute Genome Sequencing Platform"/>
            <person name="Earl A."/>
            <person name="Ward D."/>
            <person name="Feldgarden M."/>
            <person name="Gevers D."/>
            <person name="Sizova M."/>
            <person name="Hazen A."/>
            <person name="Epstein S."/>
            <person name="Young S.K."/>
            <person name="Zeng Q."/>
            <person name="Gargeya S."/>
            <person name="Fitzgerald M."/>
            <person name="Haas B."/>
            <person name="Abouelleil A."/>
            <person name="Alvarado L."/>
            <person name="Arachchi H.M."/>
            <person name="Berlin A."/>
            <person name="Brown A."/>
            <person name="Chapman S.B."/>
            <person name="Chen Z."/>
            <person name="Dunbar C."/>
            <person name="Freedman E."/>
            <person name="Gearin G."/>
            <person name="Goldberg J."/>
            <person name="Griggs A."/>
            <person name="Gujja S."/>
            <person name="Heiman D."/>
            <person name="Howarth C."/>
            <person name="Larson L."/>
            <person name="Lui A."/>
            <person name="MacDonald P.J.P."/>
            <person name="Montmayeur A."/>
            <person name="Murphy C."/>
            <person name="Neiman D."/>
            <person name="Pearson M."/>
            <person name="Priest M."/>
            <person name="Roberts A."/>
            <person name="Saif S."/>
            <person name="Shea T."/>
            <person name="Shenoy N."/>
            <person name="Sisk P."/>
            <person name="Stolte C."/>
            <person name="Sykes S."/>
            <person name="Wortman J."/>
            <person name="Nusbaum C."/>
            <person name="Birren B."/>
        </authorList>
    </citation>
    <scope>NUCLEOTIDE SEQUENCE [LARGE SCALE GENOMIC DNA]</scope>
    <source>
        <strain evidence="2 3">ACC2</strain>
    </source>
</reference>
<comment type="caution">
    <text evidence="2">The sequence shown here is derived from an EMBL/GenBank/DDBJ whole genome shotgun (WGS) entry which is preliminary data.</text>
</comment>
<dbReference type="Gene3D" id="3.50.50.60">
    <property type="entry name" value="FAD/NAD(P)-binding domain"/>
    <property type="match status" value="2"/>
</dbReference>
<dbReference type="GeneID" id="86940119"/>
<evidence type="ECO:0000313" key="3">
    <source>
        <dbReference type="Proteomes" id="UP000018466"/>
    </source>
</evidence>